<accession>A0AAN8IR25</accession>
<gene>
    <name evidence="2" type="ORF">GCK32_007233</name>
</gene>
<comment type="caution">
    <text evidence="2">The sequence shown here is derived from an EMBL/GenBank/DDBJ whole genome shotgun (WGS) entry which is preliminary data.</text>
</comment>
<organism evidence="2 3">
    <name type="scientific">Trichostrongylus colubriformis</name>
    <name type="common">Black scour worm</name>
    <dbReference type="NCBI Taxonomy" id="6319"/>
    <lineage>
        <taxon>Eukaryota</taxon>
        <taxon>Metazoa</taxon>
        <taxon>Ecdysozoa</taxon>
        <taxon>Nematoda</taxon>
        <taxon>Chromadorea</taxon>
        <taxon>Rhabditida</taxon>
        <taxon>Rhabditina</taxon>
        <taxon>Rhabditomorpha</taxon>
        <taxon>Strongyloidea</taxon>
        <taxon>Trichostrongylidae</taxon>
        <taxon>Trichostrongylus</taxon>
    </lineage>
</organism>
<dbReference type="Proteomes" id="UP001331761">
    <property type="component" value="Unassembled WGS sequence"/>
</dbReference>
<feature type="transmembrane region" description="Helical" evidence="1">
    <location>
        <begin position="93"/>
        <end position="114"/>
    </location>
</feature>
<reference evidence="2 3" key="1">
    <citation type="submission" date="2019-10" db="EMBL/GenBank/DDBJ databases">
        <title>Assembly and Annotation for the nematode Trichostrongylus colubriformis.</title>
        <authorList>
            <person name="Martin J."/>
        </authorList>
    </citation>
    <scope>NUCLEOTIDE SEQUENCE [LARGE SCALE GENOMIC DNA]</scope>
    <source>
        <strain evidence="2">G859</strain>
        <tissue evidence="2">Whole worm</tissue>
    </source>
</reference>
<keyword evidence="3" id="KW-1185">Reference proteome</keyword>
<dbReference type="EMBL" id="WIXE01003688">
    <property type="protein sequence ID" value="KAK5983714.1"/>
    <property type="molecule type" value="Genomic_DNA"/>
</dbReference>
<keyword evidence="1" id="KW-0812">Transmembrane</keyword>
<evidence type="ECO:0000313" key="2">
    <source>
        <dbReference type="EMBL" id="KAK5983714.1"/>
    </source>
</evidence>
<proteinExistence type="predicted"/>
<evidence type="ECO:0000256" key="1">
    <source>
        <dbReference type="SAM" id="Phobius"/>
    </source>
</evidence>
<feature type="transmembrane region" description="Helical" evidence="1">
    <location>
        <begin position="21"/>
        <end position="41"/>
    </location>
</feature>
<evidence type="ECO:0000313" key="3">
    <source>
        <dbReference type="Proteomes" id="UP001331761"/>
    </source>
</evidence>
<keyword evidence="1" id="KW-0472">Membrane</keyword>
<sequence>MRLAVSDLDLRRLEFCLGKRTKAVGIVIGVIDVCSLTTAFVKCIQLLQHFGYTPIATFACYSIGVLYTSHLIAILACWYGITRELSSWIVPKIVLKCTTVMLLIAITCILSYFISKNPSYFGGVIARGLNVDYLEHKSAIDFGTIVLVTITAAVAMGQIWLLLLLIGCYRDTRKKELRRLLEEALRVEKSKEEQRQKEEKGMEKYEMCSTTKVEQLTNDRYQSIL</sequence>
<keyword evidence="1" id="KW-1133">Transmembrane helix</keyword>
<feature type="transmembrane region" description="Helical" evidence="1">
    <location>
        <begin position="142"/>
        <end position="169"/>
    </location>
</feature>
<protein>
    <submittedName>
        <fullName evidence="2">Uncharacterized protein</fullName>
    </submittedName>
</protein>
<feature type="transmembrane region" description="Helical" evidence="1">
    <location>
        <begin position="61"/>
        <end position="81"/>
    </location>
</feature>
<name>A0AAN8IR25_TRICO</name>
<dbReference type="AlphaFoldDB" id="A0AAN8IR25"/>